<feature type="region of interest" description="Disordered" evidence="1">
    <location>
        <begin position="1"/>
        <end position="27"/>
    </location>
</feature>
<accession>A0AAN7ZB58</accession>
<keyword evidence="3" id="KW-1185">Reference proteome</keyword>
<dbReference type="AlphaFoldDB" id="A0AAN7ZB58"/>
<protein>
    <submittedName>
        <fullName evidence="2">Uncharacterized protein</fullName>
    </submittedName>
</protein>
<proteinExistence type="predicted"/>
<comment type="caution">
    <text evidence="2">The sequence shown here is derived from an EMBL/GenBank/DDBJ whole genome shotgun (WGS) entry which is preliminary data.</text>
</comment>
<name>A0AAN7ZB58_9PEZI</name>
<dbReference type="Proteomes" id="UP001305414">
    <property type="component" value="Unassembled WGS sequence"/>
</dbReference>
<dbReference type="EMBL" id="JAWHQM010000027">
    <property type="protein sequence ID" value="KAK5632871.1"/>
    <property type="molecule type" value="Genomic_DNA"/>
</dbReference>
<reference evidence="2 3" key="1">
    <citation type="submission" date="2023-10" db="EMBL/GenBank/DDBJ databases">
        <title>Draft genome sequence of Xylaria bambusicola isolate GMP-LS, the root and basal stem rot pathogen of sugarcane in Indonesia.</title>
        <authorList>
            <person name="Selvaraj P."/>
            <person name="Muralishankar V."/>
            <person name="Muruganantham S."/>
            <person name="Sp S."/>
            <person name="Haryani S."/>
            <person name="Lau K.J.X."/>
            <person name="Naqvi N.I."/>
        </authorList>
    </citation>
    <scope>NUCLEOTIDE SEQUENCE [LARGE SCALE GENOMIC DNA]</scope>
    <source>
        <strain evidence="2">GMP-LS</strain>
    </source>
</reference>
<gene>
    <name evidence="2" type="ORF">RRF57_008584</name>
</gene>
<evidence type="ECO:0000313" key="3">
    <source>
        <dbReference type="Proteomes" id="UP001305414"/>
    </source>
</evidence>
<organism evidence="2 3">
    <name type="scientific">Xylaria bambusicola</name>
    <dbReference type="NCBI Taxonomy" id="326684"/>
    <lineage>
        <taxon>Eukaryota</taxon>
        <taxon>Fungi</taxon>
        <taxon>Dikarya</taxon>
        <taxon>Ascomycota</taxon>
        <taxon>Pezizomycotina</taxon>
        <taxon>Sordariomycetes</taxon>
        <taxon>Xylariomycetidae</taxon>
        <taxon>Xylariales</taxon>
        <taxon>Xylariaceae</taxon>
        <taxon>Xylaria</taxon>
    </lineage>
</organism>
<evidence type="ECO:0000313" key="2">
    <source>
        <dbReference type="EMBL" id="KAK5632871.1"/>
    </source>
</evidence>
<evidence type="ECO:0000256" key="1">
    <source>
        <dbReference type="SAM" id="MobiDB-lite"/>
    </source>
</evidence>
<sequence length="92" mass="9955">MEKARAAAPDEMCTGVPPAKSRPPSLYDHPFGFQVQEAIGSYTIVDQTKMKTMQGRIRARSTAAPIARAGLEVLVSISSASSSHVHHHQEKV</sequence>